<proteinExistence type="predicted"/>
<evidence type="ECO:0000313" key="2">
    <source>
        <dbReference type="Proteomes" id="UP000199494"/>
    </source>
</evidence>
<dbReference type="KEGG" id="pmad:BAY61_29485"/>
<gene>
    <name evidence="1" type="ORF">SAMN05421630_10438</name>
</gene>
<organism evidence="1 2">
    <name type="scientific">Prauserella marina</name>
    <dbReference type="NCBI Taxonomy" id="530584"/>
    <lineage>
        <taxon>Bacteria</taxon>
        <taxon>Bacillati</taxon>
        <taxon>Actinomycetota</taxon>
        <taxon>Actinomycetes</taxon>
        <taxon>Pseudonocardiales</taxon>
        <taxon>Pseudonocardiaceae</taxon>
        <taxon>Prauserella</taxon>
    </lineage>
</organism>
<dbReference type="RefSeq" id="WP_091802695.1">
    <property type="nucleotide sequence ID" value="NZ_CP016353.1"/>
</dbReference>
<dbReference type="Proteomes" id="UP000199494">
    <property type="component" value="Unassembled WGS sequence"/>
</dbReference>
<dbReference type="EMBL" id="FMZE01000004">
    <property type="protein sequence ID" value="SDC83104.1"/>
    <property type="molecule type" value="Genomic_DNA"/>
</dbReference>
<evidence type="ECO:0000313" key="1">
    <source>
        <dbReference type="EMBL" id="SDC83104.1"/>
    </source>
</evidence>
<dbReference type="OrthoDB" id="3401874at2"/>
<dbReference type="STRING" id="530584.SAMN05421630_10438"/>
<dbReference type="AlphaFoldDB" id="A0A222VWY3"/>
<protein>
    <submittedName>
        <fullName evidence="1">Uncharacterized protein</fullName>
    </submittedName>
</protein>
<keyword evidence="2" id="KW-1185">Reference proteome</keyword>
<name>A0A222VWY3_9PSEU</name>
<reference evidence="1 2" key="1">
    <citation type="submission" date="2016-10" db="EMBL/GenBank/DDBJ databases">
        <authorList>
            <person name="de Groot N.N."/>
        </authorList>
    </citation>
    <scope>NUCLEOTIDE SEQUENCE [LARGE SCALE GENOMIC DNA]</scope>
    <source>
        <strain evidence="1 2">CGMCC 4.5506</strain>
    </source>
</reference>
<accession>A0A222VWY3</accession>
<sequence length="176" mass="18325">MNTATEEPAGSSEPAWGDPQPPSEGPRWTVRRTATAVLVAVGIAAVGGVVVYAETSEDPGREAGQFPGVEQSLVTAEALHGDFVVEGENGFETVRIQRGEVVGVSDSSITVRSEDGYEQSYVVVATTERAVEPEQGATVLVTATVTGEKATARSIDSAERQGLPPGMGGDREQPGR</sequence>